<dbReference type="OrthoDB" id="127939at2759"/>
<feature type="region of interest" description="Disordered" evidence="1">
    <location>
        <begin position="16"/>
        <end position="45"/>
    </location>
</feature>
<feature type="non-terminal residue" evidence="2">
    <location>
        <position position="229"/>
    </location>
</feature>
<proteinExistence type="predicted"/>
<gene>
    <name evidence="2" type="ORF">F442_02941</name>
</gene>
<evidence type="ECO:0000256" key="1">
    <source>
        <dbReference type="SAM" id="MobiDB-lite"/>
    </source>
</evidence>
<reference evidence="2 3" key="1">
    <citation type="submission" date="2013-11" db="EMBL/GenBank/DDBJ databases">
        <title>The Genome Sequence of Phytophthora parasitica P10297.</title>
        <authorList>
            <consortium name="The Broad Institute Genomics Platform"/>
            <person name="Russ C."/>
            <person name="Tyler B."/>
            <person name="Panabieres F."/>
            <person name="Shan W."/>
            <person name="Tripathy S."/>
            <person name="Grunwald N."/>
            <person name="Machado M."/>
            <person name="Johnson C.S."/>
            <person name="Walker B."/>
            <person name="Young S.K."/>
            <person name="Zeng Q."/>
            <person name="Gargeya S."/>
            <person name="Fitzgerald M."/>
            <person name="Haas B."/>
            <person name="Abouelleil A."/>
            <person name="Allen A.W."/>
            <person name="Alvarado L."/>
            <person name="Arachchi H.M."/>
            <person name="Berlin A.M."/>
            <person name="Chapman S.B."/>
            <person name="Gainer-Dewar J."/>
            <person name="Goldberg J."/>
            <person name="Griggs A."/>
            <person name="Gujja S."/>
            <person name="Hansen M."/>
            <person name="Howarth C."/>
            <person name="Imamovic A."/>
            <person name="Ireland A."/>
            <person name="Larimer J."/>
            <person name="McCowan C."/>
            <person name="Murphy C."/>
            <person name="Pearson M."/>
            <person name="Poon T.W."/>
            <person name="Priest M."/>
            <person name="Roberts A."/>
            <person name="Saif S."/>
            <person name="Shea T."/>
            <person name="Sisk P."/>
            <person name="Sykes S."/>
            <person name="Wortman J."/>
            <person name="Nusbaum C."/>
            <person name="Birren B."/>
        </authorList>
    </citation>
    <scope>NUCLEOTIDE SEQUENCE [LARGE SCALE GENOMIC DNA]</scope>
    <source>
        <strain evidence="2 3">P10297</strain>
    </source>
</reference>
<name>W2ZXH4_PHYNI</name>
<comment type="caution">
    <text evidence="2">The sequence shown here is derived from an EMBL/GenBank/DDBJ whole genome shotgun (WGS) entry which is preliminary data.</text>
</comment>
<dbReference type="Proteomes" id="UP000018948">
    <property type="component" value="Unassembled WGS sequence"/>
</dbReference>
<sequence>MPQKTDLVSVRKLRRSRKKRCGRFCRQKKRKRTKKRRRRHERRTPAFVRDRVPESQQLLEPLLTSWFDVDNLDQATLPSGWSLKRDEKTTFPDIKFKSKFAPSNSIKIMARTFKVVELYYQTALRFHPTFFGFDKNDGIVIHEDLPALTTSVRLQRLREGEYYLIAPRKKASSRSKTERVCVIDPGVRNFVTVYDPDGRTFSVKDVHNVFERKFEAVDAMKSMLAVKGN</sequence>
<feature type="compositionally biased region" description="Basic residues" evidence="1">
    <location>
        <begin position="16"/>
        <end position="42"/>
    </location>
</feature>
<accession>W2ZXH4</accession>
<evidence type="ECO:0000313" key="3">
    <source>
        <dbReference type="Proteomes" id="UP000018948"/>
    </source>
</evidence>
<organism evidence="2 3">
    <name type="scientific">Phytophthora nicotianae P10297</name>
    <dbReference type="NCBI Taxonomy" id="1317064"/>
    <lineage>
        <taxon>Eukaryota</taxon>
        <taxon>Sar</taxon>
        <taxon>Stramenopiles</taxon>
        <taxon>Oomycota</taxon>
        <taxon>Peronosporomycetes</taxon>
        <taxon>Peronosporales</taxon>
        <taxon>Peronosporaceae</taxon>
        <taxon>Phytophthora</taxon>
    </lineage>
</organism>
<dbReference type="EMBL" id="ANIY01000672">
    <property type="protein sequence ID" value="ETP51988.1"/>
    <property type="molecule type" value="Genomic_DNA"/>
</dbReference>
<dbReference type="AlphaFoldDB" id="W2ZXH4"/>
<evidence type="ECO:0000313" key="2">
    <source>
        <dbReference type="EMBL" id="ETP51988.1"/>
    </source>
</evidence>
<protein>
    <submittedName>
        <fullName evidence="2">Uncharacterized protein</fullName>
    </submittedName>
</protein>